<feature type="signal peptide" evidence="3">
    <location>
        <begin position="1"/>
        <end position="17"/>
    </location>
</feature>
<dbReference type="STRING" id="542832.A0A3M6VGR6"/>
<evidence type="ECO:0000313" key="5">
    <source>
        <dbReference type="EMBL" id="RMX66185.1"/>
    </source>
</evidence>
<feature type="repeat" description="RCC1" evidence="2">
    <location>
        <begin position="237"/>
        <end position="290"/>
    </location>
</feature>
<evidence type="ECO:0000256" key="1">
    <source>
        <dbReference type="ARBA" id="ARBA00022737"/>
    </source>
</evidence>
<reference evidence="7 8" key="1">
    <citation type="submission" date="2018-06" db="EMBL/GenBank/DDBJ databases">
        <title>Comparative genomics of downy mildews reveals potential adaptations to biotrophy.</title>
        <authorList>
            <person name="Fletcher K."/>
            <person name="Klosterman S.J."/>
            <person name="Derevnina L."/>
            <person name="Martin F."/>
            <person name="Koike S."/>
            <person name="Reyes Chin-Wo S."/>
            <person name="Mou B."/>
            <person name="Michelmore R."/>
        </authorList>
    </citation>
    <scope>NUCLEOTIDE SEQUENCE [LARGE SCALE GENOMIC DNA]</scope>
    <source>
        <strain evidence="6 8">R13</strain>
        <strain evidence="5 7">R14</strain>
    </source>
</reference>
<dbReference type="PROSITE" id="PS50012">
    <property type="entry name" value="RCC1_3"/>
    <property type="match status" value="5"/>
</dbReference>
<dbReference type="EMBL" id="QKXF01000100">
    <property type="protein sequence ID" value="RQM17230.1"/>
    <property type="molecule type" value="Genomic_DNA"/>
</dbReference>
<dbReference type="Gene3D" id="2.130.10.30">
    <property type="entry name" value="Regulator of chromosome condensation 1/beta-lactamase-inhibitor protein II"/>
    <property type="match status" value="2"/>
</dbReference>
<keyword evidence="7" id="KW-1185">Reference proteome</keyword>
<dbReference type="InterPro" id="IPR051210">
    <property type="entry name" value="Ub_ligase/GEF_domain"/>
</dbReference>
<feature type="repeat" description="RCC1" evidence="2">
    <location>
        <begin position="291"/>
        <end position="350"/>
    </location>
</feature>
<dbReference type="AlphaFoldDB" id="A0A3M6VGR6"/>
<feature type="repeat" description="RCC1" evidence="2">
    <location>
        <begin position="184"/>
        <end position="236"/>
    </location>
</feature>
<dbReference type="VEuPathDB" id="FungiDB:DD237_001860"/>
<dbReference type="InterPro" id="IPR058923">
    <property type="entry name" value="RCC1-like_dom"/>
</dbReference>
<keyword evidence="1" id="KW-0677">Repeat</keyword>
<dbReference type="SUPFAM" id="SSF50985">
    <property type="entry name" value="RCC1/BLIP-II"/>
    <property type="match status" value="1"/>
</dbReference>
<feature type="domain" description="RCC1-like" evidence="4">
    <location>
        <begin position="61"/>
        <end position="320"/>
    </location>
</feature>
<dbReference type="EMBL" id="QLLG01000212">
    <property type="protein sequence ID" value="RMX66185.1"/>
    <property type="molecule type" value="Genomic_DNA"/>
</dbReference>
<name>A0A3M6VGR6_9STRA</name>
<dbReference type="Proteomes" id="UP000286097">
    <property type="component" value="Unassembled WGS sequence"/>
</dbReference>
<dbReference type="PRINTS" id="PR00633">
    <property type="entry name" value="RCCNDNSATION"/>
</dbReference>
<dbReference type="Pfam" id="PF25390">
    <property type="entry name" value="WD40_RLD"/>
    <property type="match status" value="1"/>
</dbReference>
<organism evidence="5 7">
    <name type="scientific">Peronospora effusa</name>
    <dbReference type="NCBI Taxonomy" id="542832"/>
    <lineage>
        <taxon>Eukaryota</taxon>
        <taxon>Sar</taxon>
        <taxon>Stramenopiles</taxon>
        <taxon>Oomycota</taxon>
        <taxon>Peronosporomycetes</taxon>
        <taxon>Peronosporales</taxon>
        <taxon>Peronosporaceae</taxon>
        <taxon>Peronospora</taxon>
    </lineage>
</organism>
<evidence type="ECO:0000259" key="4">
    <source>
        <dbReference type="Pfam" id="PF25390"/>
    </source>
</evidence>
<evidence type="ECO:0000256" key="3">
    <source>
        <dbReference type="SAM" id="SignalP"/>
    </source>
</evidence>
<dbReference type="InterPro" id="IPR009091">
    <property type="entry name" value="RCC1/BLIP-II"/>
</dbReference>
<keyword evidence="3" id="KW-0732">Signal</keyword>
<gene>
    <name evidence="6" type="ORF">DD237_001860</name>
    <name evidence="5" type="ORF">DD238_001225</name>
</gene>
<dbReference type="InterPro" id="IPR000408">
    <property type="entry name" value="Reg_chr_condens"/>
</dbReference>
<dbReference type="Proteomes" id="UP000282087">
    <property type="component" value="Unassembled WGS sequence"/>
</dbReference>
<comment type="caution">
    <text evidence="5">The sequence shown here is derived from an EMBL/GenBank/DDBJ whole genome shotgun (WGS) entry which is preliminary data.</text>
</comment>
<sequence>MVVIMIMIVVVVMATECREFVVAVLHLGKSLLNNVTDWLKCTMECVCVSASDGLFGECVSPTDRTFVAVDGGDTFTIGILADSGEVVGWGRAFYGELPEELVHMKQCKAVACGSNHVLALTDSGHVVAWGWNRSGQVATAATEKQIVRVPTAVEFPIAPQRNVPVRIVEVAAGGMHSMALDTCGRVWAWGCNVYGQLGTGSDMKKVDVLSHVALPSEVHVKHIAAGWAHSALISTTGEVFTFGWGLYNQLGHGSPQDELRPVIVDALRGLDSDVVQVACGNWHTAALTASGDLYTWGWGKDGQLAHEASVSMQVLPRVVSVLSSPAASDDAKDVMDIACGNRYTLAACRDGSVQWWGQKPAGFELHGIVTCPESPQHTEWLPQNGRHVRKLAAGNSHALILLEKEHEQEILKAQSNNAQPRHVVSR</sequence>
<evidence type="ECO:0000313" key="6">
    <source>
        <dbReference type="EMBL" id="RQM17230.1"/>
    </source>
</evidence>
<feature type="chain" id="PRO_5036340279" description="RCC1-like domain-containing protein" evidence="3">
    <location>
        <begin position="18"/>
        <end position="426"/>
    </location>
</feature>
<proteinExistence type="predicted"/>
<accession>A0A3M6VGR6</accession>
<protein>
    <recommendedName>
        <fullName evidence="4">RCC1-like domain-containing protein</fullName>
    </recommendedName>
</protein>
<feature type="repeat" description="RCC1" evidence="2">
    <location>
        <begin position="124"/>
        <end position="183"/>
    </location>
</feature>
<dbReference type="PANTHER" id="PTHR22870">
    <property type="entry name" value="REGULATOR OF CHROMOSOME CONDENSATION"/>
    <property type="match status" value="1"/>
</dbReference>
<evidence type="ECO:0000313" key="8">
    <source>
        <dbReference type="Proteomes" id="UP000286097"/>
    </source>
</evidence>
<evidence type="ECO:0000313" key="7">
    <source>
        <dbReference type="Proteomes" id="UP000282087"/>
    </source>
</evidence>
<dbReference type="PANTHER" id="PTHR22870:SF360">
    <property type="entry name" value="ULTRAVIOLET-B RECEPTOR UVR8"/>
    <property type="match status" value="1"/>
</dbReference>
<evidence type="ECO:0000256" key="2">
    <source>
        <dbReference type="PROSITE-ProRule" id="PRU00235"/>
    </source>
</evidence>
<feature type="repeat" description="RCC1" evidence="2">
    <location>
        <begin position="72"/>
        <end position="123"/>
    </location>
</feature>
<dbReference type="PROSITE" id="PS00626">
    <property type="entry name" value="RCC1_2"/>
    <property type="match status" value="2"/>
</dbReference>